<dbReference type="PROSITE" id="PS51352">
    <property type="entry name" value="THIOREDOXIN_2"/>
    <property type="match status" value="1"/>
</dbReference>
<protein>
    <recommendedName>
        <fullName evidence="1">Thioredoxin domain-containing protein</fullName>
    </recommendedName>
</protein>
<comment type="caution">
    <text evidence="2">The sequence shown here is derived from an EMBL/GenBank/DDBJ whole genome shotgun (WGS) entry which is preliminary data.</text>
</comment>
<dbReference type="Pfam" id="PF00578">
    <property type="entry name" value="AhpC-TSA"/>
    <property type="match status" value="1"/>
</dbReference>
<dbReference type="Proteomes" id="UP001530315">
    <property type="component" value="Unassembled WGS sequence"/>
</dbReference>
<evidence type="ECO:0000259" key="1">
    <source>
        <dbReference type="PROSITE" id="PS51352"/>
    </source>
</evidence>
<accession>A0ABD3MXS7</accession>
<organism evidence="2 3">
    <name type="scientific">Stephanodiscus triporus</name>
    <dbReference type="NCBI Taxonomy" id="2934178"/>
    <lineage>
        <taxon>Eukaryota</taxon>
        <taxon>Sar</taxon>
        <taxon>Stramenopiles</taxon>
        <taxon>Ochrophyta</taxon>
        <taxon>Bacillariophyta</taxon>
        <taxon>Coscinodiscophyceae</taxon>
        <taxon>Thalassiosirophycidae</taxon>
        <taxon>Stephanodiscales</taxon>
        <taxon>Stephanodiscaceae</taxon>
        <taxon>Stephanodiscus</taxon>
    </lineage>
</organism>
<keyword evidence="3" id="KW-1185">Reference proteome</keyword>
<evidence type="ECO:0000313" key="3">
    <source>
        <dbReference type="Proteomes" id="UP001530315"/>
    </source>
</evidence>
<reference evidence="2 3" key="1">
    <citation type="submission" date="2024-10" db="EMBL/GenBank/DDBJ databases">
        <title>Updated reference genomes for cyclostephanoid diatoms.</title>
        <authorList>
            <person name="Roberts W.R."/>
            <person name="Alverson A.J."/>
        </authorList>
    </citation>
    <scope>NUCLEOTIDE SEQUENCE [LARGE SCALE GENOMIC DNA]</scope>
    <source>
        <strain evidence="2 3">AJA276-08</strain>
    </source>
</reference>
<dbReference type="Gene3D" id="3.40.30.10">
    <property type="entry name" value="Glutaredoxin"/>
    <property type="match status" value="1"/>
</dbReference>
<dbReference type="SUPFAM" id="SSF52833">
    <property type="entry name" value="Thioredoxin-like"/>
    <property type="match status" value="1"/>
</dbReference>
<evidence type="ECO:0000313" key="2">
    <source>
        <dbReference type="EMBL" id="KAL3765270.1"/>
    </source>
</evidence>
<name>A0ABD3MXS7_9STRA</name>
<sequence>MVRKDKEDELKLGDTIPDFTLNSDEGKEYRLSDFRGSNILLCFYDYSHCPMCAYSVSNLMGHQKKLAWASKLKVITVFLTSEDILHDGLTNKNAPIPRLCDGALYPFLALADPDGQAASVFKLGNKSSANLKIRKFLIKILEKRSTHPHLPLPNFSPAEFLIDVNGVLVDILYTKKATEFMAMDRIQKFLLEDQKSQYLRRSLTNSKVSFGGSEVGQKSND</sequence>
<dbReference type="InterPro" id="IPR036249">
    <property type="entry name" value="Thioredoxin-like_sf"/>
</dbReference>
<dbReference type="AlphaFoldDB" id="A0ABD3MXS7"/>
<dbReference type="InterPro" id="IPR013766">
    <property type="entry name" value="Thioredoxin_domain"/>
</dbReference>
<proteinExistence type="predicted"/>
<dbReference type="InterPro" id="IPR000866">
    <property type="entry name" value="AhpC/TSA"/>
</dbReference>
<gene>
    <name evidence="2" type="ORF">ACHAW5_000271</name>
</gene>
<dbReference type="EMBL" id="JALLAZ020001755">
    <property type="protein sequence ID" value="KAL3765270.1"/>
    <property type="molecule type" value="Genomic_DNA"/>
</dbReference>
<feature type="domain" description="Thioredoxin" evidence="1">
    <location>
        <begin position="10"/>
        <end position="142"/>
    </location>
</feature>